<comment type="caution">
    <text evidence="1">The sequence shown here is derived from an EMBL/GenBank/DDBJ whole genome shotgun (WGS) entry which is preliminary data.</text>
</comment>
<gene>
    <name evidence="1" type="ORF">MES4922_290117</name>
</gene>
<proteinExistence type="predicted"/>
<name>A0ABM9DWS2_9HYPH</name>
<reference evidence="1" key="1">
    <citation type="submission" date="2022-03" db="EMBL/GenBank/DDBJ databases">
        <authorList>
            <person name="Brunel B."/>
        </authorList>
    </citation>
    <scope>NUCLEOTIDE SEQUENCE</scope>
    <source>
        <strain evidence="1">STM4922sample</strain>
    </source>
</reference>
<accession>A0ABM9DWS2</accession>
<organism evidence="1 2">
    <name type="scientific">Mesorhizobium ventifaucium</name>
    <dbReference type="NCBI Taxonomy" id="666020"/>
    <lineage>
        <taxon>Bacteria</taxon>
        <taxon>Pseudomonadati</taxon>
        <taxon>Pseudomonadota</taxon>
        <taxon>Alphaproteobacteria</taxon>
        <taxon>Hyphomicrobiales</taxon>
        <taxon>Phyllobacteriaceae</taxon>
        <taxon>Mesorhizobium</taxon>
    </lineage>
</organism>
<sequence>MFVEAMAEPAADPLLIYGKIPWRGHAGQIRVVAWPVG</sequence>
<dbReference type="Proteomes" id="UP001152604">
    <property type="component" value="Unassembled WGS sequence"/>
</dbReference>
<dbReference type="EMBL" id="CAKXZS010000022">
    <property type="protein sequence ID" value="CAH2401193.1"/>
    <property type="molecule type" value="Genomic_DNA"/>
</dbReference>
<protein>
    <submittedName>
        <fullName evidence="1">Uncharacterized protein</fullName>
    </submittedName>
</protein>
<keyword evidence="2" id="KW-1185">Reference proteome</keyword>
<evidence type="ECO:0000313" key="2">
    <source>
        <dbReference type="Proteomes" id="UP001152604"/>
    </source>
</evidence>
<evidence type="ECO:0000313" key="1">
    <source>
        <dbReference type="EMBL" id="CAH2401193.1"/>
    </source>
</evidence>